<organism evidence="2 3">
    <name type="scientific">Vibrio spartinae</name>
    <dbReference type="NCBI Taxonomy" id="1918945"/>
    <lineage>
        <taxon>Bacteria</taxon>
        <taxon>Pseudomonadati</taxon>
        <taxon>Pseudomonadota</taxon>
        <taxon>Gammaproteobacteria</taxon>
        <taxon>Vibrionales</taxon>
        <taxon>Vibrionaceae</taxon>
        <taxon>Vibrio</taxon>
    </lineage>
</organism>
<feature type="transmembrane region" description="Helical" evidence="1">
    <location>
        <begin position="12"/>
        <end position="32"/>
    </location>
</feature>
<evidence type="ECO:0000313" key="3">
    <source>
        <dbReference type="Proteomes" id="UP000515264"/>
    </source>
</evidence>
<evidence type="ECO:0000256" key="1">
    <source>
        <dbReference type="SAM" id="Phobius"/>
    </source>
</evidence>
<keyword evidence="1" id="KW-0812">Transmembrane</keyword>
<accession>A0ABX6QVI5</accession>
<dbReference type="EMBL" id="CP046268">
    <property type="protein sequence ID" value="QMV13198.1"/>
    <property type="molecule type" value="Genomic_DNA"/>
</dbReference>
<name>A0ABX6QVI5_9VIBR</name>
<feature type="transmembrane region" description="Helical" evidence="1">
    <location>
        <begin position="52"/>
        <end position="74"/>
    </location>
</feature>
<evidence type="ECO:0000313" key="2">
    <source>
        <dbReference type="EMBL" id="QMV13198.1"/>
    </source>
</evidence>
<evidence type="ECO:0008006" key="4">
    <source>
        <dbReference type="Google" id="ProtNLM"/>
    </source>
</evidence>
<dbReference type="Proteomes" id="UP000515264">
    <property type="component" value="Chromosome 1"/>
</dbReference>
<keyword evidence="1" id="KW-1133">Transmembrane helix</keyword>
<protein>
    <recommendedName>
        <fullName evidence="4">DUF1240 domain-containing protein</fullName>
    </recommendedName>
</protein>
<reference evidence="2 3" key="1">
    <citation type="journal article" date="2020" name="J. Nat. Prod.">
        <title>Genomics-Metabolomics Profiling Disclosed Marine Vibrio spartinae 3.6 as a Producer of a New Branched Side Chain Prodigiosin.</title>
        <authorList>
            <person name="Vitale G.A."/>
            <person name="Sciarretta M."/>
            <person name="Palma Esposito F."/>
            <person name="January G.G."/>
            <person name="Giaccio M."/>
            <person name="Bunk B."/>
            <person name="Sproer C."/>
            <person name="Bajerski F."/>
            <person name="Power D."/>
            <person name="Festa C."/>
            <person name="Monti M.C."/>
            <person name="D'Auria M.V."/>
            <person name="de Pascale D."/>
        </authorList>
    </citation>
    <scope>NUCLEOTIDE SEQUENCE [LARGE SCALE GENOMIC DNA]</scope>
    <source>
        <strain evidence="2 3">3.6</strain>
    </source>
</reference>
<feature type="transmembrane region" description="Helical" evidence="1">
    <location>
        <begin position="86"/>
        <end position="108"/>
    </location>
</feature>
<proteinExistence type="predicted"/>
<dbReference type="RefSeq" id="WP_182288122.1">
    <property type="nucleotide sequence ID" value="NZ_CP046268.1"/>
</dbReference>
<keyword evidence="1" id="KW-0472">Membrane</keyword>
<keyword evidence="3" id="KW-1185">Reference proteome</keyword>
<gene>
    <name evidence="2" type="ORF">Vspart_00407</name>
</gene>
<sequence>MKNEITIPKALLGILLFGGIAVPCLVLFYLALHDLIDSLIHLPIVIEFRRGAMYGLGAGIVTLSVFFGFIVLLFHRRISVKAENRMGKGIVVGLVLTFIFPILVGFVIPEFIEGENYHRCEKAEPKYSWPIFRTHIYTDSQQVCDQLIREKIKNNEY</sequence>